<evidence type="ECO:0000256" key="9">
    <source>
        <dbReference type="ARBA" id="ARBA00023125"/>
    </source>
</evidence>
<dbReference type="PRINTS" id="PR01551">
    <property type="entry name" value="SPO11HOMOLOG"/>
</dbReference>
<gene>
    <name evidence="16" type="ORF">BD324DRAFT_627700</name>
</gene>
<name>A0A1Y1UG17_9TREE</name>
<dbReference type="GO" id="GO:0007131">
    <property type="term" value="P:reciprocal meiotic recombination"/>
    <property type="evidence" value="ECO:0007669"/>
    <property type="project" value="TreeGrafter"/>
</dbReference>
<evidence type="ECO:0000256" key="13">
    <source>
        <dbReference type="SAM" id="MobiDB-lite"/>
    </source>
</evidence>
<dbReference type="Gene3D" id="3.40.1360.10">
    <property type="match status" value="1"/>
</dbReference>
<sequence length="619" mass="69572">MQDTNIHVNPVTQRFPPYWSILNEDTETDVAQDAVVTSSCPATVHSHQDHEGYESQDEEDYIVLTDDGGDEEVEEEDESKSKCSSLEQDDHQPSHRSRQDVTSGRSYPEKRPIEDRRWLNGHVSNVFLQLTDHQLGSCSHNPRAVSNLPHSRSSSHSIPRALGPSNSPFNEDEDEDDDAIMQRLMAQARERQNANHEVDQEEASRIRRESRSKEDQESSRKAAKFLEALCLDFLEQVYTSQRAIDSRHKLSRMTKKNRKKSGSRKREFEEGEASADEYADRKLEVSLSLKNRKTGGYHCVSFPDDLTLAKENQLGRSMLRLARILCVASLLYEACLTGVTTTKRDIFYKDVRLFGNQAVVDNIVDDIVATAGLKRRHFNVCAASKGLIVTNCLEIMLKSGDRLPCSGTTAALIVPVERVERIEATSPPKWVLIVEKDAIFQPLCAMKLLDLLGPGVIVTGKGYPDLATLQLLALIADHYPATKFYGLFDADPHGLDILSIYTHGSQASRYSHDHSDLPLGDRLRWIGVKSSELISMGLKHDDLIPLTEKDVQKANAMLRHPLLRDDCKRELVHMLHLDRKAEIQIILGAESVETEESVEAKSCGPALLMDYVVRRIGTV</sequence>
<accession>A0A1Y1UG17</accession>
<feature type="domain" description="Topoisomerase 6 subunit A/Spo11 TOPRIM" evidence="15">
    <location>
        <begin position="430"/>
        <end position="586"/>
    </location>
</feature>
<comment type="similarity">
    <text evidence="4 12">Belongs to the TOP6A family.</text>
</comment>
<dbReference type="RefSeq" id="XP_021870988.1">
    <property type="nucleotide sequence ID" value="XM_022016030.1"/>
</dbReference>
<dbReference type="GO" id="GO:0000706">
    <property type="term" value="P:meiotic DNA double-strand break processing"/>
    <property type="evidence" value="ECO:0007669"/>
    <property type="project" value="TreeGrafter"/>
</dbReference>
<evidence type="ECO:0000256" key="6">
    <source>
        <dbReference type="ARBA" id="ARBA00022723"/>
    </source>
</evidence>
<dbReference type="InterPro" id="IPR036078">
    <property type="entry name" value="Spo11/TopoVI_A_sf"/>
</dbReference>
<evidence type="ECO:0000259" key="15">
    <source>
        <dbReference type="Pfam" id="PF21180"/>
    </source>
</evidence>
<comment type="catalytic activity">
    <reaction evidence="1 12">
        <text>ATP-dependent breakage, passage and rejoining of double-stranded DNA.</text>
        <dbReference type="EC" id="5.6.2.2"/>
    </reaction>
</comment>
<keyword evidence="6" id="KW-0479">Metal-binding</keyword>
<keyword evidence="7" id="KW-0460">Magnesium</keyword>
<dbReference type="InterPro" id="IPR013048">
    <property type="entry name" value="Meiotic_Spo11"/>
</dbReference>
<dbReference type="Pfam" id="PF21180">
    <property type="entry name" value="TOP6A-Spo11_Toprim"/>
    <property type="match status" value="1"/>
</dbReference>
<dbReference type="Gene3D" id="1.10.10.10">
    <property type="entry name" value="Winged helix-like DNA-binding domain superfamily/Winged helix DNA-binding domain"/>
    <property type="match status" value="1"/>
</dbReference>
<evidence type="ECO:0000256" key="12">
    <source>
        <dbReference type="PROSITE-ProRule" id="PRU01385"/>
    </source>
</evidence>
<keyword evidence="10 12" id="KW-0413">Isomerase</keyword>
<feature type="compositionally biased region" description="Basic and acidic residues" evidence="13">
    <location>
        <begin position="88"/>
        <end position="99"/>
    </location>
</feature>
<dbReference type="InterPro" id="IPR036388">
    <property type="entry name" value="WH-like_DNA-bd_sf"/>
</dbReference>
<evidence type="ECO:0000256" key="5">
    <source>
        <dbReference type="ARBA" id="ARBA00012895"/>
    </source>
</evidence>
<protein>
    <recommendedName>
        <fullName evidence="5">DNA topoisomerase (ATP-hydrolyzing)</fullName>
        <ecNumber evidence="5">5.6.2.2</ecNumber>
    </recommendedName>
</protein>
<dbReference type="OrthoDB" id="5377392at2759"/>
<evidence type="ECO:0000313" key="16">
    <source>
        <dbReference type="EMBL" id="ORX36919.1"/>
    </source>
</evidence>
<evidence type="ECO:0000256" key="4">
    <source>
        <dbReference type="ARBA" id="ARBA00006559"/>
    </source>
</evidence>
<dbReference type="PANTHER" id="PTHR10848">
    <property type="entry name" value="MEIOTIC RECOMBINATION PROTEIN SPO11"/>
    <property type="match status" value="1"/>
</dbReference>
<organism evidence="16 17">
    <name type="scientific">Kockovaella imperatae</name>
    <dbReference type="NCBI Taxonomy" id="4999"/>
    <lineage>
        <taxon>Eukaryota</taxon>
        <taxon>Fungi</taxon>
        <taxon>Dikarya</taxon>
        <taxon>Basidiomycota</taxon>
        <taxon>Agaricomycotina</taxon>
        <taxon>Tremellomycetes</taxon>
        <taxon>Tremellales</taxon>
        <taxon>Cuniculitremaceae</taxon>
        <taxon>Kockovaella</taxon>
    </lineage>
</organism>
<dbReference type="InterPro" id="IPR034136">
    <property type="entry name" value="TOPRIM_Topo6A/Spo11"/>
</dbReference>
<feature type="compositionally biased region" description="Basic residues" evidence="13">
    <location>
        <begin position="249"/>
        <end position="263"/>
    </location>
</feature>
<dbReference type="GO" id="GO:0000228">
    <property type="term" value="C:nuclear chromosome"/>
    <property type="evidence" value="ECO:0007669"/>
    <property type="project" value="TreeGrafter"/>
</dbReference>
<evidence type="ECO:0000256" key="7">
    <source>
        <dbReference type="ARBA" id="ARBA00022842"/>
    </source>
</evidence>
<dbReference type="Proteomes" id="UP000193218">
    <property type="component" value="Unassembled WGS sequence"/>
</dbReference>
<feature type="region of interest" description="Disordered" evidence="13">
    <location>
        <begin position="68"/>
        <end position="113"/>
    </location>
</feature>
<evidence type="ECO:0000256" key="8">
    <source>
        <dbReference type="ARBA" id="ARBA00023029"/>
    </source>
</evidence>
<dbReference type="InterPro" id="IPR002815">
    <property type="entry name" value="Spo11/TopoVI_A"/>
</dbReference>
<evidence type="ECO:0000256" key="2">
    <source>
        <dbReference type="ARBA" id="ARBA00001946"/>
    </source>
</evidence>
<feature type="region of interest" description="Disordered" evidence="13">
    <location>
        <begin position="246"/>
        <end position="271"/>
    </location>
</feature>
<keyword evidence="9 12" id="KW-0238">DNA-binding</keyword>
<evidence type="ECO:0000256" key="1">
    <source>
        <dbReference type="ARBA" id="ARBA00000185"/>
    </source>
</evidence>
<dbReference type="SUPFAM" id="SSF56726">
    <property type="entry name" value="DNA topoisomerase IV, alpha subunit"/>
    <property type="match status" value="1"/>
</dbReference>
<comment type="subcellular location">
    <subcellularLocation>
        <location evidence="3">Nucleus</location>
    </subcellularLocation>
</comment>
<dbReference type="GO" id="GO:0046872">
    <property type="term" value="F:metal ion binding"/>
    <property type="evidence" value="ECO:0007669"/>
    <property type="project" value="UniProtKB-KW"/>
</dbReference>
<feature type="compositionally biased region" description="Acidic residues" evidence="13">
    <location>
        <begin position="68"/>
        <end position="78"/>
    </location>
</feature>
<dbReference type="GeneID" id="33557839"/>
<evidence type="ECO:0000256" key="3">
    <source>
        <dbReference type="ARBA" id="ARBA00004123"/>
    </source>
</evidence>
<dbReference type="GO" id="GO:0003918">
    <property type="term" value="F:DNA topoisomerase type II (double strand cut, ATP-hydrolyzing) activity"/>
    <property type="evidence" value="ECO:0007669"/>
    <property type="project" value="UniProtKB-UniRule"/>
</dbReference>
<feature type="region of interest" description="Disordered" evidence="13">
    <location>
        <begin position="188"/>
        <end position="219"/>
    </location>
</feature>
<feature type="active site" description="O-(5'-phospho-DNA)-tyrosine intermediate" evidence="12">
    <location>
        <position position="348"/>
    </location>
</feature>
<reference evidence="16 17" key="1">
    <citation type="submission" date="2017-03" db="EMBL/GenBank/DDBJ databases">
        <title>Widespread Adenine N6-methylation of Active Genes in Fungi.</title>
        <authorList>
            <consortium name="DOE Joint Genome Institute"/>
            <person name="Mondo S.J."/>
            <person name="Dannebaum R.O."/>
            <person name="Kuo R.C."/>
            <person name="Louie K.B."/>
            <person name="Bewick A.J."/>
            <person name="Labutti K."/>
            <person name="Haridas S."/>
            <person name="Kuo A."/>
            <person name="Salamov A."/>
            <person name="Ahrendt S.R."/>
            <person name="Lau R."/>
            <person name="Bowen B.P."/>
            <person name="Lipzen A."/>
            <person name="Sullivan W."/>
            <person name="Andreopoulos W.B."/>
            <person name="Clum A."/>
            <person name="Lindquist E."/>
            <person name="Daum C."/>
            <person name="Northen T.R."/>
            <person name="Ramamoorthy G."/>
            <person name="Schmitz R.J."/>
            <person name="Gryganskyi A."/>
            <person name="Culley D."/>
            <person name="Magnuson J."/>
            <person name="James T.Y."/>
            <person name="O'Malley M.A."/>
            <person name="Stajich J.E."/>
            <person name="Spatafora J.W."/>
            <person name="Visel A."/>
            <person name="Grigoriev I.V."/>
        </authorList>
    </citation>
    <scope>NUCLEOTIDE SEQUENCE [LARGE SCALE GENOMIC DNA]</scope>
    <source>
        <strain evidence="16 17">NRRL Y-17943</strain>
    </source>
</reference>
<dbReference type="AlphaFoldDB" id="A0A1Y1UG17"/>
<dbReference type="InParanoid" id="A0A1Y1UG17"/>
<evidence type="ECO:0000256" key="10">
    <source>
        <dbReference type="ARBA" id="ARBA00023235"/>
    </source>
</evidence>
<keyword evidence="11" id="KW-0539">Nucleus</keyword>
<dbReference type="EC" id="5.6.2.2" evidence="5"/>
<dbReference type="Pfam" id="PF04406">
    <property type="entry name" value="TP6A_N"/>
    <property type="match status" value="1"/>
</dbReference>
<dbReference type="EMBL" id="NBSH01000007">
    <property type="protein sequence ID" value="ORX36919.1"/>
    <property type="molecule type" value="Genomic_DNA"/>
</dbReference>
<feature type="compositionally biased region" description="Low complexity" evidence="13">
    <location>
        <begin position="149"/>
        <end position="160"/>
    </location>
</feature>
<dbReference type="PRINTS" id="PR01550">
    <property type="entry name" value="TOP6AFAMILY"/>
</dbReference>
<dbReference type="STRING" id="4999.A0A1Y1UG17"/>
<dbReference type="GO" id="GO:0003677">
    <property type="term" value="F:DNA binding"/>
    <property type="evidence" value="ECO:0007669"/>
    <property type="project" value="UniProtKB-UniRule"/>
</dbReference>
<feature type="region of interest" description="Disordered" evidence="13">
    <location>
        <begin position="141"/>
        <end position="175"/>
    </location>
</feature>
<keyword evidence="8 12" id="KW-0799">Topoisomerase</keyword>
<dbReference type="InterPro" id="IPR013049">
    <property type="entry name" value="Spo11/TopoVI_A_N"/>
</dbReference>
<evidence type="ECO:0000313" key="17">
    <source>
        <dbReference type="Proteomes" id="UP000193218"/>
    </source>
</evidence>
<evidence type="ECO:0000259" key="14">
    <source>
        <dbReference type="Pfam" id="PF04406"/>
    </source>
</evidence>
<dbReference type="GO" id="GO:0042138">
    <property type="term" value="P:meiotic DNA double-strand break formation"/>
    <property type="evidence" value="ECO:0007669"/>
    <property type="project" value="InterPro"/>
</dbReference>
<comment type="caution">
    <text evidence="16">The sequence shown here is derived from an EMBL/GenBank/DDBJ whole genome shotgun (WGS) entry which is preliminary data.</text>
</comment>
<dbReference type="GO" id="GO:0005524">
    <property type="term" value="F:ATP binding"/>
    <property type="evidence" value="ECO:0007669"/>
    <property type="project" value="InterPro"/>
</dbReference>
<dbReference type="PROSITE" id="PS52041">
    <property type="entry name" value="TOPO_IIB"/>
    <property type="match status" value="1"/>
</dbReference>
<proteinExistence type="inferred from homology"/>
<comment type="cofactor">
    <cofactor evidence="2">
        <name>Mg(2+)</name>
        <dbReference type="ChEBI" id="CHEBI:18420"/>
    </cofactor>
</comment>
<dbReference type="CDD" id="cd00223">
    <property type="entry name" value="TOPRIM_TopoIIB_SPO"/>
    <property type="match status" value="1"/>
</dbReference>
<dbReference type="PANTHER" id="PTHR10848:SF0">
    <property type="entry name" value="MEIOTIC RECOMBINATION PROTEIN SPO11"/>
    <property type="match status" value="1"/>
</dbReference>
<evidence type="ECO:0000256" key="11">
    <source>
        <dbReference type="ARBA" id="ARBA00023242"/>
    </source>
</evidence>
<feature type="domain" description="Spo11/DNA topoisomerase VI subunit A N-terminal" evidence="14">
    <location>
        <begin position="320"/>
        <end position="380"/>
    </location>
</feature>
<keyword evidence="17" id="KW-1185">Reference proteome</keyword>